<keyword evidence="8" id="KW-1185">Reference proteome</keyword>
<evidence type="ECO:0000256" key="5">
    <source>
        <dbReference type="RuleBase" id="RU363032"/>
    </source>
</evidence>
<reference evidence="8" key="1">
    <citation type="submission" date="2016-01" db="EMBL/GenBank/DDBJ databases">
        <title>Draft genome sequence of Thermodesulfovibrio aggregans strain TGE-P1.</title>
        <authorList>
            <person name="Sekiguchi Y."/>
            <person name="Ohashi A."/>
            <person name="Matsuura N."/>
            <person name="Tourlousse M.D."/>
        </authorList>
    </citation>
    <scope>NUCLEOTIDE SEQUENCE [LARGE SCALE GENOMIC DNA]</scope>
    <source>
        <strain evidence="8">TGE-P1</strain>
    </source>
</reference>
<feature type="transmembrane region" description="Helical" evidence="5">
    <location>
        <begin position="178"/>
        <end position="202"/>
    </location>
</feature>
<dbReference type="RefSeq" id="WP_059176049.1">
    <property type="nucleotide sequence ID" value="NZ_BCNO01000001.1"/>
</dbReference>
<feature type="transmembrane region" description="Helical" evidence="5">
    <location>
        <begin position="95"/>
        <end position="121"/>
    </location>
</feature>
<feature type="transmembrane region" description="Helical" evidence="5">
    <location>
        <begin position="20"/>
        <end position="39"/>
    </location>
</feature>
<dbReference type="GO" id="GO:0005886">
    <property type="term" value="C:plasma membrane"/>
    <property type="evidence" value="ECO:0007669"/>
    <property type="project" value="UniProtKB-SubCell"/>
</dbReference>
<name>A0A0U9HNI2_9BACT</name>
<proteinExistence type="inferred from homology"/>
<comment type="caution">
    <text evidence="7">The sequence shown here is derived from an EMBL/GenBank/DDBJ whole genome shotgun (WGS) entry which is preliminary data.</text>
</comment>
<dbReference type="Pfam" id="PF00528">
    <property type="entry name" value="BPD_transp_1"/>
    <property type="match status" value="2"/>
</dbReference>
<feature type="domain" description="ABC transmembrane type-1" evidence="6">
    <location>
        <begin position="60"/>
        <end position="259"/>
    </location>
</feature>
<evidence type="ECO:0000256" key="3">
    <source>
        <dbReference type="ARBA" id="ARBA00022989"/>
    </source>
</evidence>
<feature type="domain" description="ABC transmembrane type-1" evidence="6">
    <location>
        <begin position="365"/>
        <end position="555"/>
    </location>
</feature>
<feature type="transmembrane region" description="Helical" evidence="5">
    <location>
        <begin position="478"/>
        <end position="500"/>
    </location>
</feature>
<keyword evidence="5" id="KW-0813">Transport</keyword>
<dbReference type="PROSITE" id="PS50928">
    <property type="entry name" value="ABC_TM1"/>
    <property type="match status" value="2"/>
</dbReference>
<dbReference type="SUPFAM" id="SSF161098">
    <property type="entry name" value="MetI-like"/>
    <property type="match status" value="2"/>
</dbReference>
<feature type="transmembrane region" description="Helical" evidence="5">
    <location>
        <begin position="236"/>
        <end position="255"/>
    </location>
</feature>
<dbReference type="Proteomes" id="UP000054976">
    <property type="component" value="Unassembled WGS sequence"/>
</dbReference>
<keyword evidence="3 5" id="KW-1133">Transmembrane helix</keyword>
<feature type="transmembrane region" description="Helical" evidence="5">
    <location>
        <begin position="326"/>
        <end position="344"/>
    </location>
</feature>
<comment type="similarity">
    <text evidence="5">Belongs to the binding-protein-dependent transport system permease family.</text>
</comment>
<dbReference type="PANTHER" id="PTHR42744">
    <property type="entry name" value="BINDING-PROTEIN-DEPENDENT TRANSPORT SYSTEMS INNER MEMBRANE COMPONENT"/>
    <property type="match status" value="1"/>
</dbReference>
<keyword evidence="2 5" id="KW-0812">Transmembrane</keyword>
<evidence type="ECO:0000256" key="2">
    <source>
        <dbReference type="ARBA" id="ARBA00022692"/>
    </source>
</evidence>
<dbReference type="GO" id="GO:0055085">
    <property type="term" value="P:transmembrane transport"/>
    <property type="evidence" value="ECO:0007669"/>
    <property type="project" value="InterPro"/>
</dbReference>
<keyword evidence="4 5" id="KW-0472">Membrane</keyword>
<evidence type="ECO:0000313" key="8">
    <source>
        <dbReference type="Proteomes" id="UP000054976"/>
    </source>
</evidence>
<dbReference type="Gene3D" id="1.10.3720.10">
    <property type="entry name" value="MetI-like"/>
    <property type="match status" value="2"/>
</dbReference>
<feature type="transmembrane region" description="Helical" evidence="5">
    <location>
        <begin position="534"/>
        <end position="556"/>
    </location>
</feature>
<dbReference type="EMBL" id="BCNO01000001">
    <property type="protein sequence ID" value="GAQ94615.1"/>
    <property type="molecule type" value="Genomic_DNA"/>
</dbReference>
<dbReference type="CDD" id="cd06261">
    <property type="entry name" value="TM_PBP2"/>
    <property type="match status" value="2"/>
</dbReference>
<dbReference type="STRING" id="86166.TAGGR_1800"/>
<evidence type="ECO:0000256" key="1">
    <source>
        <dbReference type="ARBA" id="ARBA00004651"/>
    </source>
</evidence>
<feature type="transmembrane region" description="Helical" evidence="5">
    <location>
        <begin position="432"/>
        <end position="457"/>
    </location>
</feature>
<evidence type="ECO:0000256" key="4">
    <source>
        <dbReference type="ARBA" id="ARBA00023136"/>
    </source>
</evidence>
<feature type="transmembrane region" description="Helical" evidence="5">
    <location>
        <begin position="127"/>
        <end position="150"/>
    </location>
</feature>
<dbReference type="InterPro" id="IPR035906">
    <property type="entry name" value="MetI-like_sf"/>
</dbReference>
<dbReference type="InterPro" id="IPR000515">
    <property type="entry name" value="MetI-like"/>
</dbReference>
<organism evidence="7 8">
    <name type="scientific">Thermodesulfovibrio aggregans</name>
    <dbReference type="NCBI Taxonomy" id="86166"/>
    <lineage>
        <taxon>Bacteria</taxon>
        <taxon>Pseudomonadati</taxon>
        <taxon>Nitrospirota</taxon>
        <taxon>Thermodesulfovibrionia</taxon>
        <taxon>Thermodesulfovibrionales</taxon>
        <taxon>Thermodesulfovibrionaceae</taxon>
        <taxon>Thermodesulfovibrio</taxon>
    </lineage>
</organism>
<evidence type="ECO:0000259" key="6">
    <source>
        <dbReference type="PROSITE" id="PS50928"/>
    </source>
</evidence>
<dbReference type="OrthoDB" id="9806809at2"/>
<gene>
    <name evidence="7" type="ORF">TAGGR_1800</name>
</gene>
<accession>A0A0U9HNI2</accession>
<comment type="subcellular location">
    <subcellularLocation>
        <location evidence="1 5">Cell membrane</location>
        <topology evidence="1 5">Multi-pass membrane protein</topology>
    </subcellularLocation>
</comment>
<dbReference type="AlphaFoldDB" id="A0A0U9HNI2"/>
<feature type="transmembrane region" description="Helical" evidence="5">
    <location>
        <begin position="59"/>
        <end position="83"/>
    </location>
</feature>
<feature type="transmembrane region" description="Helical" evidence="5">
    <location>
        <begin position="364"/>
        <end position="390"/>
    </location>
</feature>
<sequence>MKIPVSIPAETFKIRAIDMVVFFFILVILSFVIYIASQWSTPYDRTVEINLNPSNIPAYAIQSLARIFSAYILSLLFSIWYGYTASRSKLHEKIMIPLLDILQSIPVLSFLPGVVLAMIALFPGKRIGLELACVLLIFTGQVWNMTFSFYHSINTIPKELREVVKVFKMNKFSKFLRLDLPFSAIGLIWNSMMSVAGGWFFLMACEMFILEDKDFRLPGIGSYIQTAANQGNIECVIYGLGTMIVLIIILDLFVWRPLIVWSQRFRLESVPPEDERESFVLNLFSGSVFIKKFGEFISSTINKIEKLSYRKFAFSENTFINNLSKLLGIASLIVIFIAIIWALFKSSYLFLSVNLNDIITIIKASFYSLLRVSVALLIALAWTLPVGVYIGLNPKAAKILQGIVQIAASVPATAVFPVILLFLIKLGGGLDIGAIFLMLLGTQWYLLFNIIAGASAIPKDLIDISRAYGIKGFRRWKTLILPGIFPYLITGLITASGGAWNATIVSEYVSFGGEIIHTTGLGALISQSSASGNFGLLLFSTCFMSMIVVCINRFLWKRLFILAKNKYTLD</sequence>
<feature type="transmembrane region" description="Helical" evidence="5">
    <location>
        <begin position="402"/>
        <end position="426"/>
    </location>
</feature>
<dbReference type="PANTHER" id="PTHR42744:SF1">
    <property type="entry name" value="BINDING-PROTEIN-DEPENDENT TRANSPORT SYSTEMS INNER MEMBRANE COMPONENT"/>
    <property type="match status" value="1"/>
</dbReference>
<protein>
    <submittedName>
        <fullName evidence="7">NitT/TauT family transport system permease protein</fullName>
    </submittedName>
</protein>
<evidence type="ECO:0000313" key="7">
    <source>
        <dbReference type="EMBL" id="GAQ94615.1"/>
    </source>
</evidence>